<dbReference type="EMBL" id="AGFR01000002">
    <property type="protein sequence ID" value="EHD15016.1"/>
    <property type="molecule type" value="Genomic_DNA"/>
</dbReference>
<dbReference type="InterPro" id="IPR057087">
    <property type="entry name" value="Gp12-like"/>
</dbReference>
<dbReference type="Pfam" id="PF23961">
    <property type="entry name" value="Phage_tail_terminator_9"/>
    <property type="match status" value="1"/>
</dbReference>
<evidence type="ECO:0000313" key="3">
    <source>
        <dbReference type="Proteomes" id="UP000005939"/>
    </source>
</evidence>
<name>G6EXH4_9PROT</name>
<gene>
    <name evidence="2" type="ORF">CIN_00700</name>
</gene>
<feature type="domain" description="Phage neck terminator protein gp12-like" evidence="1">
    <location>
        <begin position="69"/>
        <end position="217"/>
    </location>
</feature>
<evidence type="ECO:0000313" key="2">
    <source>
        <dbReference type="EMBL" id="EHD15016.1"/>
    </source>
</evidence>
<protein>
    <recommendedName>
        <fullName evidence="1">Phage neck terminator protein gp12-like domain-containing protein</fullName>
    </recommendedName>
</protein>
<comment type="caution">
    <text evidence="2">The sequence shown here is derived from an EMBL/GenBank/DDBJ whole genome shotgun (WGS) entry which is preliminary data.</text>
</comment>
<dbReference type="Proteomes" id="UP000005939">
    <property type="component" value="Unassembled WGS sequence"/>
</dbReference>
<organism evidence="2 3">
    <name type="scientific">Commensalibacter intestini A911</name>
    <dbReference type="NCBI Taxonomy" id="1088868"/>
    <lineage>
        <taxon>Bacteria</taxon>
        <taxon>Pseudomonadati</taxon>
        <taxon>Pseudomonadota</taxon>
        <taxon>Alphaproteobacteria</taxon>
        <taxon>Acetobacterales</taxon>
        <taxon>Acetobacteraceae</taxon>
    </lineage>
</organism>
<proteinExistence type="predicted"/>
<evidence type="ECO:0000259" key="1">
    <source>
        <dbReference type="Pfam" id="PF23961"/>
    </source>
</evidence>
<sequence length="237" mass="27558">MTGRFFISISYKNQITPKSRRNYCVFFYVLTHHLKRKITMTTKKTPAQVTAQAPKDKEFPKLKTLSYKEMYNLVGKFLEKAIPIKGATLTILKGLRNRTSMPKAPYVLMNIIDENRLSSSETRYTDKHKILWSRSQVTIMMMFVGNENIPALQMAKAFTVRFDDAWASEQFEQYGEPFYPLYSDEVKIESSFVNAEEQYEDACSVDVYFEYHPEFGICEHSAKELVMNVIETNVEGK</sequence>
<accession>G6EXH4</accession>
<reference evidence="2 3" key="1">
    <citation type="submission" date="2011-10" db="EMBL/GenBank/DDBJ databases">
        <title>Genome Sequence of Commensalibacter intestini A911, isolated from Drosophila gut.</title>
        <authorList>
            <person name="Lee W.-J."/>
            <person name="Kim E.-K."/>
        </authorList>
    </citation>
    <scope>NUCLEOTIDE SEQUENCE [LARGE SCALE GENOMIC DNA]</scope>
    <source>
        <strain evidence="2 3">A911</strain>
    </source>
</reference>
<dbReference type="NCBIfam" id="NF047498">
    <property type="entry name" value="LIC_12616_fam"/>
    <property type="match status" value="1"/>
</dbReference>
<dbReference type="AlphaFoldDB" id="G6EXH4"/>